<evidence type="ECO:0000256" key="2">
    <source>
        <dbReference type="SAM" id="MobiDB-lite"/>
    </source>
</evidence>
<name>A0A507AJA9_9PEZI</name>
<evidence type="ECO:0000259" key="4">
    <source>
        <dbReference type="Pfam" id="PF21959"/>
    </source>
</evidence>
<evidence type="ECO:0000313" key="5">
    <source>
        <dbReference type="EMBL" id="TPX06867.1"/>
    </source>
</evidence>
<feature type="region of interest" description="Disordered" evidence="2">
    <location>
        <begin position="172"/>
        <end position="208"/>
    </location>
</feature>
<protein>
    <recommendedName>
        <fullName evidence="4">DUF6923 domain-containing protein</fullName>
    </recommendedName>
</protein>
<comment type="subcellular location">
    <subcellularLocation>
        <location evidence="1">Cell surface</location>
    </subcellularLocation>
</comment>
<feature type="chain" id="PRO_5021254975" description="DUF6923 domain-containing protein" evidence="3">
    <location>
        <begin position="22"/>
        <end position="829"/>
    </location>
</feature>
<evidence type="ECO:0000256" key="3">
    <source>
        <dbReference type="SAM" id="SignalP"/>
    </source>
</evidence>
<dbReference type="RefSeq" id="XP_030988578.1">
    <property type="nucleotide sequence ID" value="XM_031136544.1"/>
</dbReference>
<feature type="region of interest" description="Disordered" evidence="2">
    <location>
        <begin position="497"/>
        <end position="521"/>
    </location>
</feature>
<keyword evidence="3" id="KW-0732">Signal</keyword>
<dbReference type="AlphaFoldDB" id="A0A507AJA9"/>
<dbReference type="STRING" id="1093900.A0A507AJA9"/>
<comment type="caution">
    <text evidence="5">The sequence shown here is derived from an EMBL/GenBank/DDBJ whole genome shotgun (WGS) entry which is preliminary data.</text>
</comment>
<organism evidence="5 6">
    <name type="scientific">Thyridium curvatum</name>
    <dbReference type="NCBI Taxonomy" id="1093900"/>
    <lineage>
        <taxon>Eukaryota</taxon>
        <taxon>Fungi</taxon>
        <taxon>Dikarya</taxon>
        <taxon>Ascomycota</taxon>
        <taxon>Pezizomycotina</taxon>
        <taxon>Sordariomycetes</taxon>
        <taxon>Sordariomycetidae</taxon>
        <taxon>Thyridiales</taxon>
        <taxon>Thyridiaceae</taxon>
        <taxon>Thyridium</taxon>
    </lineage>
</organism>
<dbReference type="InParanoid" id="A0A507AJA9"/>
<feature type="compositionally biased region" description="Low complexity" evidence="2">
    <location>
        <begin position="172"/>
        <end position="184"/>
    </location>
</feature>
<dbReference type="Proteomes" id="UP000319257">
    <property type="component" value="Unassembled WGS sequence"/>
</dbReference>
<dbReference type="InterPro" id="IPR054215">
    <property type="entry name" value="DUF6923"/>
</dbReference>
<evidence type="ECO:0000313" key="6">
    <source>
        <dbReference type="Proteomes" id="UP000319257"/>
    </source>
</evidence>
<dbReference type="SUPFAM" id="SSF75011">
    <property type="entry name" value="3-carboxy-cis,cis-mucoante lactonizing enzyme"/>
    <property type="match status" value="1"/>
</dbReference>
<dbReference type="PANTHER" id="PTHR31492:SF14">
    <property type="entry name" value="M CELL-TYPE AGGLUTINATION PROTEIN MAM3-RELATED"/>
    <property type="match status" value="1"/>
</dbReference>
<reference evidence="5 6" key="1">
    <citation type="submission" date="2019-06" db="EMBL/GenBank/DDBJ databases">
        <title>Draft genome sequence of the filamentous fungus Phialemoniopsis curvata isolated from diesel fuel.</title>
        <authorList>
            <person name="Varaljay V.A."/>
            <person name="Lyon W.J."/>
            <person name="Crouch A.L."/>
            <person name="Drake C.E."/>
            <person name="Hollomon J.M."/>
            <person name="Nadeau L.J."/>
            <person name="Nunn H.S."/>
            <person name="Stevenson B.S."/>
            <person name="Bojanowski C.L."/>
            <person name="Crookes-Goodson W.J."/>
        </authorList>
    </citation>
    <scope>NUCLEOTIDE SEQUENCE [LARGE SCALE GENOMIC DNA]</scope>
    <source>
        <strain evidence="5 6">D216</strain>
    </source>
</reference>
<dbReference type="EMBL" id="SKBQ01000009">
    <property type="protein sequence ID" value="TPX06867.1"/>
    <property type="molecule type" value="Genomic_DNA"/>
</dbReference>
<sequence>MHFMALLGPLAFAELLRTVKADCLGDCPEGHHLIKIQPVIITYPEKGLASNTAFTSTESLPCEDEYITTTIPGPFPTTYTIPPTGTNPGSVVIETPTWTTITTPGSVLTTETIPPKGTTPGTVIIHTPTSEPPTSAPPETWITRTTPGSIWTTESIPPKGTTPGMVIIHTPTSEPPTSSEPPESWITRTTPGSILTTETIPPKGTTPGSVIIHTPTSEAPTSSEPPESWVTRTTPGSILTTESVPPEGTTPGTVIIHTPTSEPPTSEPPESWVTRTTPGSVLTTESIPPEGTTPGTVIIHTPTSSPRLPITTPVTFSNSSKAPPPTITTTTTDSIITTETIPGAGTTPGSVIIHTSVPESWITITSPGPEDFTTTVATPDGTTPGTVVIETPSWTTYTTEGTVATTKSIPPEGTNPGTVVIETTPPAIPESWVTITSPGPEDLTTTVATPEGTTPGTVIIETSSWTTYTTEGTVATTKTIPPEGTNPGTVVIETTPPGIPETTSPAVPETTSPAVPETTSPAIPESWVTITSPGPEDLTTTVATPEGTTPGTVIIETSSWTTYTTEGNIATTKTIPPEGTNPGTVIIETPAPTLECDRYGYLIQAAYLYRVNIETGATEPVGTELIPGASINALGYNALDNYLYGLDNNNHNIVRISNNGTAQNVVGVTVQSVVGDIDNEGCYWVLDSAYKYYKFDLKPGSSTYGTVLDQGQTTNSDKVPRLLDWVYLPNHGRQLWSIFPVPNAGEIRMVRFDMTTHAFFVVRTWKSDLDHSFGAAWGQNPSTVYISDNSNGEIWAYDVTNASRRKVSVGPVSSINDGARCVANVNAET</sequence>
<feature type="signal peptide" evidence="3">
    <location>
        <begin position="1"/>
        <end position="21"/>
    </location>
</feature>
<evidence type="ECO:0000256" key="1">
    <source>
        <dbReference type="ARBA" id="ARBA00004241"/>
    </source>
</evidence>
<proteinExistence type="predicted"/>
<feature type="region of interest" description="Disordered" evidence="2">
    <location>
        <begin position="260"/>
        <end position="295"/>
    </location>
</feature>
<keyword evidence="6" id="KW-1185">Reference proteome</keyword>
<feature type="compositionally biased region" description="Polar residues" evidence="2">
    <location>
        <begin position="509"/>
        <end position="521"/>
    </location>
</feature>
<feature type="compositionally biased region" description="Polar residues" evidence="2">
    <location>
        <begin position="186"/>
        <end position="199"/>
    </location>
</feature>
<dbReference type="GeneID" id="41969810"/>
<dbReference type="Pfam" id="PF21959">
    <property type="entry name" value="DUF6923"/>
    <property type="match status" value="1"/>
</dbReference>
<dbReference type="OrthoDB" id="4405280at2759"/>
<dbReference type="GO" id="GO:0009986">
    <property type="term" value="C:cell surface"/>
    <property type="evidence" value="ECO:0007669"/>
    <property type="project" value="UniProtKB-SubCell"/>
</dbReference>
<gene>
    <name evidence="5" type="ORF">E0L32_002363</name>
</gene>
<feature type="compositionally biased region" description="Polar residues" evidence="2">
    <location>
        <begin position="273"/>
        <end position="286"/>
    </location>
</feature>
<dbReference type="InterPro" id="IPR051905">
    <property type="entry name" value="S_pombe_Mam3/Map4"/>
</dbReference>
<feature type="domain" description="DUF6923" evidence="4">
    <location>
        <begin position="609"/>
        <end position="822"/>
    </location>
</feature>
<accession>A0A507AJA9</accession>
<dbReference type="PANTHER" id="PTHR31492">
    <property type="entry name" value="M CELL-TYPE AGGLUTINATION PROTEIN MAM3-RELATED"/>
    <property type="match status" value="1"/>
</dbReference>